<feature type="transmembrane region" description="Helical" evidence="7">
    <location>
        <begin position="206"/>
        <end position="225"/>
    </location>
</feature>
<protein>
    <submittedName>
        <fullName evidence="9">Acyltransferase family protein</fullName>
    </submittedName>
</protein>
<keyword evidence="9" id="KW-0012">Acyltransferase</keyword>
<keyword evidence="5 7" id="KW-1133">Transmembrane helix</keyword>
<keyword evidence="4 7" id="KW-0812">Transmembrane</keyword>
<evidence type="ECO:0000313" key="9">
    <source>
        <dbReference type="EMBL" id="MBC8587549.1"/>
    </source>
</evidence>
<evidence type="ECO:0000256" key="7">
    <source>
        <dbReference type="SAM" id="Phobius"/>
    </source>
</evidence>
<dbReference type="Pfam" id="PF01757">
    <property type="entry name" value="Acyl_transf_3"/>
    <property type="match status" value="1"/>
</dbReference>
<comment type="similarity">
    <text evidence="2">Belongs to the acyltransferase 3 family.</text>
</comment>
<keyword evidence="6 7" id="KW-0472">Membrane</keyword>
<evidence type="ECO:0000256" key="4">
    <source>
        <dbReference type="ARBA" id="ARBA00022692"/>
    </source>
</evidence>
<gene>
    <name evidence="9" type="ORF">H8707_04750</name>
</gene>
<keyword evidence="9" id="KW-0808">Transferase</keyword>
<reference evidence="9" key="1">
    <citation type="submission" date="2020-08" db="EMBL/GenBank/DDBJ databases">
        <title>Genome public.</title>
        <authorList>
            <person name="Liu C."/>
            <person name="Sun Q."/>
        </authorList>
    </citation>
    <scope>NUCLEOTIDE SEQUENCE</scope>
    <source>
        <strain evidence="9">BX21</strain>
    </source>
</reference>
<dbReference type="GO" id="GO:0005886">
    <property type="term" value="C:plasma membrane"/>
    <property type="evidence" value="ECO:0007669"/>
    <property type="project" value="UniProtKB-SubCell"/>
</dbReference>
<evidence type="ECO:0000256" key="3">
    <source>
        <dbReference type="ARBA" id="ARBA00022475"/>
    </source>
</evidence>
<evidence type="ECO:0000256" key="5">
    <source>
        <dbReference type="ARBA" id="ARBA00022989"/>
    </source>
</evidence>
<organism evidence="9 10">
    <name type="scientific">Paratissierella segnis</name>
    <dbReference type="NCBI Taxonomy" id="2763679"/>
    <lineage>
        <taxon>Bacteria</taxon>
        <taxon>Bacillati</taxon>
        <taxon>Bacillota</taxon>
        <taxon>Tissierellia</taxon>
        <taxon>Tissierellales</taxon>
        <taxon>Tissierellaceae</taxon>
        <taxon>Paratissierella</taxon>
    </lineage>
</organism>
<evidence type="ECO:0000259" key="8">
    <source>
        <dbReference type="Pfam" id="PF01757"/>
    </source>
</evidence>
<evidence type="ECO:0000256" key="2">
    <source>
        <dbReference type="ARBA" id="ARBA00007400"/>
    </source>
</evidence>
<feature type="transmembrane region" description="Helical" evidence="7">
    <location>
        <begin position="153"/>
        <end position="170"/>
    </location>
</feature>
<evidence type="ECO:0000313" key="10">
    <source>
        <dbReference type="Proteomes" id="UP000601171"/>
    </source>
</evidence>
<evidence type="ECO:0000256" key="6">
    <source>
        <dbReference type="ARBA" id="ARBA00023136"/>
    </source>
</evidence>
<feature type="transmembrane region" description="Helical" evidence="7">
    <location>
        <begin position="309"/>
        <end position="334"/>
    </location>
</feature>
<feature type="transmembrane region" description="Helical" evidence="7">
    <location>
        <begin position="122"/>
        <end position="141"/>
    </location>
</feature>
<dbReference type="AlphaFoldDB" id="A0A926IJ15"/>
<dbReference type="GO" id="GO:0016413">
    <property type="term" value="F:O-acetyltransferase activity"/>
    <property type="evidence" value="ECO:0007669"/>
    <property type="project" value="TreeGrafter"/>
</dbReference>
<feature type="transmembrane region" description="Helical" evidence="7">
    <location>
        <begin position="283"/>
        <end position="303"/>
    </location>
</feature>
<comment type="subcellular location">
    <subcellularLocation>
        <location evidence="1">Cell membrane</location>
        <topology evidence="1">Multi-pass membrane protein</topology>
    </subcellularLocation>
</comment>
<dbReference type="PANTHER" id="PTHR40074:SF2">
    <property type="entry name" value="O-ACETYLTRANSFERASE WECH"/>
    <property type="match status" value="1"/>
</dbReference>
<feature type="transmembrane region" description="Helical" evidence="7">
    <location>
        <begin position="42"/>
        <end position="59"/>
    </location>
</feature>
<dbReference type="PANTHER" id="PTHR40074">
    <property type="entry name" value="O-ACETYLTRANSFERASE WECH"/>
    <property type="match status" value="1"/>
</dbReference>
<feature type="transmembrane region" description="Helical" evidence="7">
    <location>
        <begin position="176"/>
        <end position="194"/>
    </location>
</feature>
<accession>A0A926IJ15</accession>
<feature type="domain" description="Acyltransferase 3" evidence="8">
    <location>
        <begin position="1"/>
        <end position="333"/>
    </location>
</feature>
<keyword evidence="10" id="KW-1185">Reference proteome</keyword>
<dbReference type="EMBL" id="JACRTG010000012">
    <property type="protein sequence ID" value="MBC8587549.1"/>
    <property type="molecule type" value="Genomic_DNA"/>
</dbReference>
<proteinExistence type="inferred from homology"/>
<evidence type="ECO:0000256" key="1">
    <source>
        <dbReference type="ARBA" id="ARBA00004651"/>
    </source>
</evidence>
<dbReference type="InterPro" id="IPR002656">
    <property type="entry name" value="Acyl_transf_3_dom"/>
</dbReference>
<feature type="transmembrane region" description="Helical" evidence="7">
    <location>
        <begin position="5"/>
        <end position="22"/>
    </location>
</feature>
<feature type="transmembrane region" description="Helical" evidence="7">
    <location>
        <begin position="71"/>
        <end position="92"/>
    </location>
</feature>
<keyword evidence="3" id="KW-1003">Cell membrane</keyword>
<feature type="transmembrane region" description="Helical" evidence="7">
    <location>
        <begin position="237"/>
        <end position="256"/>
    </location>
</feature>
<sequence length="344" mass="39778">MDILRILSIFGVVVLHVSAPFLTTLDSNGIQWWWSGNIFDSLSRWCVPVLIMISGKLILGSKKYNDIGEFLGKRLTKILIPLIFWSILYFIWVGRSNLSLDITLITGILTRIYEGSIVTHFWYLYMLIGLYLFTPIIKPFIQDYNKSGTKYFLFIWFIANGIFEFIGRLSGLNSGIYLQLFHWSLGFYVLGYFLDREDMKPKNRIILYILGFIGLMSTIFGTYYLMSKSNGVFRDNFYSYLAPNVIFTAIGVFVLFKYIKWEKIIPAGGFLQRAVQSINKTSFGIYLVHPLIIDILKSGYIGINIYPLMFNHVIGIPLIGIVVFILSHIIIWLIQRIPIFRKVV</sequence>
<name>A0A926IJ15_9FIRM</name>
<dbReference type="Proteomes" id="UP000601171">
    <property type="component" value="Unassembled WGS sequence"/>
</dbReference>
<dbReference type="GO" id="GO:0009246">
    <property type="term" value="P:enterobacterial common antigen biosynthetic process"/>
    <property type="evidence" value="ECO:0007669"/>
    <property type="project" value="TreeGrafter"/>
</dbReference>
<comment type="caution">
    <text evidence="9">The sequence shown here is derived from an EMBL/GenBank/DDBJ whole genome shotgun (WGS) entry which is preliminary data.</text>
</comment>